<proteinExistence type="predicted"/>
<evidence type="ECO:0000313" key="1">
    <source>
        <dbReference type="Proteomes" id="UP000887579"/>
    </source>
</evidence>
<organism evidence="1 2">
    <name type="scientific">Panagrolaimus sp. ES5</name>
    <dbReference type="NCBI Taxonomy" id="591445"/>
    <lineage>
        <taxon>Eukaryota</taxon>
        <taxon>Metazoa</taxon>
        <taxon>Ecdysozoa</taxon>
        <taxon>Nematoda</taxon>
        <taxon>Chromadorea</taxon>
        <taxon>Rhabditida</taxon>
        <taxon>Tylenchina</taxon>
        <taxon>Panagrolaimomorpha</taxon>
        <taxon>Panagrolaimoidea</taxon>
        <taxon>Panagrolaimidae</taxon>
        <taxon>Panagrolaimus</taxon>
    </lineage>
</organism>
<dbReference type="WBParaSite" id="ES5_v2.g12573.t1">
    <property type="protein sequence ID" value="ES5_v2.g12573.t1"/>
    <property type="gene ID" value="ES5_v2.g12573"/>
</dbReference>
<sequence>MEFKASQKLLDTNKAESTASKDRGDESTDVHKGSDGYINPTDCESNSCEKISISEEEKQRLKNVIKFTRDSVKCFETNVSFHTLKLTTGIWQVFRCFFIYLFIWVFSAEGIKEIEMYLVKNLGGQQSAGLLNIIAEIIHRVLNTIKLPENITKLGQNVVIDAVDTFIELIDEIMDKVRSFDFTPPWIHYCSLENLSIAFPVLMCIFRKQLIFTELQAHSKLFLFKGDLLRYRCNIENLPYGGACKAYWMAFSLLPGQGLVFNLLGVIAASRDINDRLSQIFYFMRAISTTTPFENAKIVLLAILEQISQKMIKTDFGQYHEIFKKPSMTDVTDRSSQIINPLNPNGSSFTWTPSTHDFETRSRNWKERLSRFSHSVIIKMITNSLFHMINLLITKSNSNSTLFTTCERFLALLSQILEREEISSKELLQLTTIFILALKSRDSFDESYQLLSRTFVHYTGLLFSRFYQVMIHRNSAPLSLLEQKGMIILPSLCCIESYWDSFEDKLSPVESCHFTCYNFFDFSIIRKNVKLLGHLLYFYIGNLNVSVKRAESDDVMENVYVLPEIILCCMGSRFPVKTDALQLNAIQEYSETFKTFLIRVLLAQELLAKMVKKEFFGINSFFEYSSGIHDQDTEISRHIYTLFESNDPHRRHPIHAQQNF</sequence>
<evidence type="ECO:0000313" key="2">
    <source>
        <dbReference type="WBParaSite" id="ES5_v2.g12573.t1"/>
    </source>
</evidence>
<name>A0AC34F644_9BILA</name>
<reference evidence="2" key="1">
    <citation type="submission" date="2022-11" db="UniProtKB">
        <authorList>
            <consortium name="WormBaseParasite"/>
        </authorList>
    </citation>
    <scope>IDENTIFICATION</scope>
</reference>
<accession>A0AC34F644</accession>
<protein>
    <submittedName>
        <fullName evidence="2">DNA/RNA-binding domain-containing protein</fullName>
    </submittedName>
</protein>
<dbReference type="Proteomes" id="UP000887579">
    <property type="component" value="Unplaced"/>
</dbReference>